<reference evidence="3 4" key="1">
    <citation type="submission" date="2023-07" db="EMBL/GenBank/DDBJ databases">
        <title>Genomic Encyclopedia of Type Strains, Phase IV (KMG-IV): sequencing the most valuable type-strain genomes for metagenomic binning, comparative biology and taxonomic classification.</title>
        <authorList>
            <person name="Goeker M."/>
        </authorList>
    </citation>
    <scope>NUCLEOTIDE SEQUENCE [LARGE SCALE GENOMIC DNA]</scope>
    <source>
        <strain evidence="3 4">DSM 46876</strain>
    </source>
</reference>
<gene>
    <name evidence="3" type="ORF">J2Z48_000359</name>
</gene>
<dbReference type="SUPFAM" id="SSF53474">
    <property type="entry name" value="alpha/beta-Hydrolases"/>
    <property type="match status" value="1"/>
</dbReference>
<dbReference type="Proteomes" id="UP001238450">
    <property type="component" value="Unassembled WGS sequence"/>
</dbReference>
<evidence type="ECO:0000256" key="1">
    <source>
        <dbReference type="ARBA" id="ARBA00007169"/>
    </source>
</evidence>
<dbReference type="Gene3D" id="3.40.50.1820">
    <property type="entry name" value="alpha/beta hydrolase"/>
    <property type="match status" value="1"/>
</dbReference>
<protein>
    <submittedName>
        <fullName evidence="3">Surfactin synthase thioesterase subunit</fullName>
    </submittedName>
</protein>
<name>A0AAJ1TC89_9BACL</name>
<dbReference type="InterPro" id="IPR001031">
    <property type="entry name" value="Thioesterase"/>
</dbReference>
<dbReference type="PANTHER" id="PTHR11487:SF0">
    <property type="entry name" value="S-ACYL FATTY ACID SYNTHASE THIOESTERASE, MEDIUM CHAIN"/>
    <property type="match status" value="1"/>
</dbReference>
<proteinExistence type="inferred from homology"/>
<dbReference type="Pfam" id="PF00975">
    <property type="entry name" value="Thioesterase"/>
    <property type="match status" value="1"/>
</dbReference>
<comment type="caution">
    <text evidence="3">The sequence shown here is derived from an EMBL/GenBank/DDBJ whole genome shotgun (WGS) entry which is preliminary data.</text>
</comment>
<evidence type="ECO:0000313" key="3">
    <source>
        <dbReference type="EMBL" id="MDQ0416195.1"/>
    </source>
</evidence>
<evidence type="ECO:0000313" key="4">
    <source>
        <dbReference type="Proteomes" id="UP001238450"/>
    </source>
</evidence>
<keyword evidence="4" id="KW-1185">Reference proteome</keyword>
<dbReference type="InterPro" id="IPR029058">
    <property type="entry name" value="AB_hydrolase_fold"/>
</dbReference>
<dbReference type="InterPro" id="IPR012223">
    <property type="entry name" value="TEII"/>
</dbReference>
<organism evidence="3 4">
    <name type="scientific">Croceifilum oryzae</name>
    <dbReference type="NCBI Taxonomy" id="1553429"/>
    <lineage>
        <taxon>Bacteria</taxon>
        <taxon>Bacillati</taxon>
        <taxon>Bacillota</taxon>
        <taxon>Bacilli</taxon>
        <taxon>Bacillales</taxon>
        <taxon>Thermoactinomycetaceae</taxon>
        <taxon>Croceifilum</taxon>
    </lineage>
</organism>
<accession>A0AAJ1TC89</accession>
<dbReference type="GO" id="GO:0008610">
    <property type="term" value="P:lipid biosynthetic process"/>
    <property type="evidence" value="ECO:0007669"/>
    <property type="project" value="TreeGrafter"/>
</dbReference>
<comment type="similarity">
    <text evidence="1">Belongs to the thioesterase family.</text>
</comment>
<feature type="domain" description="Thioesterase" evidence="2">
    <location>
        <begin position="5"/>
        <end position="230"/>
    </location>
</feature>
<dbReference type="EMBL" id="JAUSUV010000002">
    <property type="protein sequence ID" value="MDQ0416195.1"/>
    <property type="molecule type" value="Genomic_DNA"/>
</dbReference>
<dbReference type="RefSeq" id="WP_307250436.1">
    <property type="nucleotide sequence ID" value="NZ_JAUSUV010000002.1"/>
</dbReference>
<sequence>MSKIKLLCLPYAGGSAQVFLDWKRDLHADIELIPVELPGRGKRFGEPLRSDFNELVEDIYQSIKNEINSGPYFFFGHSMGSLIVFEVMRRLKVENQPMPMCCIFSGKNPPHVSLRNHIHELDDEEFLAKIFGYGGIPAEMLTNKELASIFLPIIRSDFQAIELYEPPAEREQMDCPFIVFYGTEDSYVSTDLVKEWSLYTTGGCEWYAYNGGHFFIQEQREQVIKQLNSILDGIKTRL</sequence>
<dbReference type="PANTHER" id="PTHR11487">
    <property type="entry name" value="THIOESTERASE"/>
    <property type="match status" value="1"/>
</dbReference>
<dbReference type="AlphaFoldDB" id="A0AAJ1TC89"/>
<evidence type="ECO:0000259" key="2">
    <source>
        <dbReference type="Pfam" id="PF00975"/>
    </source>
</evidence>